<dbReference type="EMBL" id="CAJHIT010000005">
    <property type="protein sequence ID" value="CAD6501778.1"/>
    <property type="molecule type" value="Genomic_DNA"/>
</dbReference>
<name>A0A9W4D070_BLUGR</name>
<sequence length="51" mass="5966">MLLEIFQKDFAGWGIHTFAIFYPPILRRFKTFLMPRGIYVGCEANKRSTIA</sequence>
<evidence type="ECO:0000313" key="1">
    <source>
        <dbReference type="EMBL" id="CAD6501778.1"/>
    </source>
</evidence>
<gene>
    <name evidence="1" type="ORF">BGTH12_LOCUS3136</name>
</gene>
<evidence type="ECO:0000313" key="2">
    <source>
        <dbReference type="Proteomes" id="UP000683417"/>
    </source>
</evidence>
<comment type="caution">
    <text evidence="1">The sequence shown here is derived from an EMBL/GenBank/DDBJ whole genome shotgun (WGS) entry which is preliminary data.</text>
</comment>
<protein>
    <submittedName>
        <fullName evidence="1">BgTH12-02027</fullName>
    </submittedName>
</protein>
<proteinExistence type="predicted"/>
<accession>A0A9W4D070</accession>
<dbReference type="Proteomes" id="UP000683417">
    <property type="component" value="Unassembled WGS sequence"/>
</dbReference>
<reference evidence="1" key="1">
    <citation type="submission" date="2020-10" db="EMBL/GenBank/DDBJ databases">
        <authorList>
            <person name="Muller C M."/>
        </authorList>
    </citation>
    <scope>NUCLEOTIDE SEQUENCE</scope>
    <source>
        <strain evidence="1">THUN-12</strain>
    </source>
</reference>
<organism evidence="1 2">
    <name type="scientific">Blumeria graminis f. sp. triticale</name>
    <dbReference type="NCBI Taxonomy" id="1689686"/>
    <lineage>
        <taxon>Eukaryota</taxon>
        <taxon>Fungi</taxon>
        <taxon>Dikarya</taxon>
        <taxon>Ascomycota</taxon>
        <taxon>Pezizomycotina</taxon>
        <taxon>Leotiomycetes</taxon>
        <taxon>Erysiphales</taxon>
        <taxon>Erysiphaceae</taxon>
        <taxon>Blumeria</taxon>
    </lineage>
</organism>
<dbReference type="AlphaFoldDB" id="A0A9W4D070"/>